<reference evidence="3 4" key="1">
    <citation type="submission" date="2015-10" db="EMBL/GenBank/DDBJ databases">
        <title>Draft genome sequence of pyrrolomycin-producing Streptomyces vitaminophilus.</title>
        <authorList>
            <person name="Graham D.E."/>
            <person name="Mahan K.M."/>
            <person name="Klingeman D.M."/>
            <person name="Hettich R.L."/>
            <person name="Parry R.J."/>
        </authorList>
    </citation>
    <scope>NUCLEOTIDE SEQUENCE [LARGE SCALE GENOMIC DNA]</scope>
    <source>
        <strain evidence="3 4">ATCC 31673</strain>
    </source>
</reference>
<organism evidence="3 4">
    <name type="scientific">Wenjunlia vitaminophila</name>
    <name type="common">Streptomyces vitaminophilus</name>
    <dbReference type="NCBI Taxonomy" id="76728"/>
    <lineage>
        <taxon>Bacteria</taxon>
        <taxon>Bacillati</taxon>
        <taxon>Actinomycetota</taxon>
        <taxon>Actinomycetes</taxon>
        <taxon>Kitasatosporales</taxon>
        <taxon>Streptomycetaceae</taxon>
        <taxon>Wenjunlia</taxon>
    </lineage>
</organism>
<evidence type="ECO:0000256" key="1">
    <source>
        <dbReference type="ARBA" id="ARBA00022527"/>
    </source>
</evidence>
<feature type="domain" description="Histidine kinase/HSP90-like ATPase" evidence="2">
    <location>
        <begin position="4"/>
        <end position="112"/>
    </location>
</feature>
<dbReference type="SUPFAM" id="SSF55874">
    <property type="entry name" value="ATPase domain of HSP90 chaperone/DNA topoisomerase II/histidine kinase"/>
    <property type="match status" value="1"/>
</dbReference>
<dbReference type="AlphaFoldDB" id="A0A0T6LYL9"/>
<dbReference type="Proteomes" id="UP000050867">
    <property type="component" value="Unassembled WGS sequence"/>
</dbReference>
<dbReference type="InterPro" id="IPR003594">
    <property type="entry name" value="HATPase_dom"/>
</dbReference>
<dbReference type="PANTHER" id="PTHR35526">
    <property type="entry name" value="ANTI-SIGMA-F FACTOR RSBW-RELATED"/>
    <property type="match status" value="1"/>
</dbReference>
<sequence length="138" mass="14597">MQLPRDPRAPRVARATLRAVLSSHGLTACLPDAELLTSEMVTNAVLHSAGPSSLRVHGTDNEGRVRVSVWDSNPDVPSTFHRAVAPHAPSDGTDLEADGGRGLLLVRRCAADWGGHAADGGPADNGRHGKLLWFDVRG</sequence>
<dbReference type="EMBL" id="LLZU01000002">
    <property type="protein sequence ID" value="KRV51110.1"/>
    <property type="molecule type" value="Genomic_DNA"/>
</dbReference>
<dbReference type="InterPro" id="IPR036890">
    <property type="entry name" value="HATPase_C_sf"/>
</dbReference>
<dbReference type="InterPro" id="IPR050267">
    <property type="entry name" value="Anti-sigma-factor_SerPK"/>
</dbReference>
<accession>A0A0T6LYL9</accession>
<dbReference type="OrthoDB" id="3214274at2"/>
<dbReference type="CDD" id="cd16936">
    <property type="entry name" value="HATPase_RsbW-like"/>
    <property type="match status" value="1"/>
</dbReference>
<protein>
    <recommendedName>
        <fullName evidence="2">Histidine kinase/HSP90-like ATPase domain-containing protein</fullName>
    </recommendedName>
</protein>
<dbReference type="GO" id="GO:0004674">
    <property type="term" value="F:protein serine/threonine kinase activity"/>
    <property type="evidence" value="ECO:0007669"/>
    <property type="project" value="UniProtKB-KW"/>
</dbReference>
<dbReference type="PROSITE" id="PS51257">
    <property type="entry name" value="PROKAR_LIPOPROTEIN"/>
    <property type="match status" value="1"/>
</dbReference>
<dbReference type="PANTHER" id="PTHR35526:SF3">
    <property type="entry name" value="ANTI-SIGMA-F FACTOR RSBW"/>
    <property type="match status" value="1"/>
</dbReference>
<comment type="caution">
    <text evidence="3">The sequence shown here is derived from an EMBL/GenBank/DDBJ whole genome shotgun (WGS) entry which is preliminary data.</text>
</comment>
<keyword evidence="4" id="KW-1185">Reference proteome</keyword>
<keyword evidence="1" id="KW-0723">Serine/threonine-protein kinase</keyword>
<dbReference type="STRING" id="76728.AQ490_02595"/>
<dbReference type="eggNOG" id="COG2172">
    <property type="taxonomic scope" value="Bacteria"/>
</dbReference>
<dbReference type="Pfam" id="PF13581">
    <property type="entry name" value="HATPase_c_2"/>
    <property type="match status" value="1"/>
</dbReference>
<evidence type="ECO:0000259" key="2">
    <source>
        <dbReference type="Pfam" id="PF13581"/>
    </source>
</evidence>
<proteinExistence type="predicted"/>
<evidence type="ECO:0000313" key="3">
    <source>
        <dbReference type="EMBL" id="KRV51110.1"/>
    </source>
</evidence>
<name>A0A0T6LYL9_WENVI</name>
<evidence type="ECO:0000313" key="4">
    <source>
        <dbReference type="Proteomes" id="UP000050867"/>
    </source>
</evidence>
<dbReference type="Gene3D" id="3.30.565.10">
    <property type="entry name" value="Histidine kinase-like ATPase, C-terminal domain"/>
    <property type="match status" value="1"/>
</dbReference>
<keyword evidence="1" id="KW-0808">Transferase</keyword>
<keyword evidence="1" id="KW-0418">Kinase</keyword>
<gene>
    <name evidence="3" type="ORF">AQ490_02595</name>
</gene>